<name>A0A4V3RRB6_9ACTN</name>
<gene>
    <name evidence="2" type="ORF">E5334_05635</name>
</gene>
<keyword evidence="1" id="KW-1133">Transmembrane helix</keyword>
<feature type="transmembrane region" description="Helical" evidence="1">
    <location>
        <begin position="76"/>
        <end position="98"/>
    </location>
</feature>
<dbReference type="EMBL" id="SRYE01000003">
    <property type="protein sequence ID" value="TGY62150.1"/>
    <property type="molecule type" value="Genomic_DNA"/>
</dbReference>
<proteinExistence type="predicted"/>
<dbReference type="RefSeq" id="WP_136012620.1">
    <property type="nucleotide sequence ID" value="NZ_SRYE01000003.1"/>
</dbReference>
<sequence>MSQDRKLMKVMSIILLFWALLIFVYDAICITVVAQNGWQWQGIVLVALYSFQGFFGISCGMAGVRGANAPSRANTYNIQAAILGIYELISLIYTIVVQADFGGRPLGSDIPSLVLTVVPLIVCIAGWILGRRVFEASKK</sequence>
<dbReference type="AlphaFoldDB" id="A0A4V3RRB6"/>
<evidence type="ECO:0000313" key="2">
    <source>
        <dbReference type="EMBL" id="TGY62150.1"/>
    </source>
</evidence>
<accession>A0A4V3RRB6</accession>
<dbReference type="Proteomes" id="UP000310263">
    <property type="component" value="Unassembled WGS sequence"/>
</dbReference>
<reference evidence="2 3" key="1">
    <citation type="submission" date="2019-04" db="EMBL/GenBank/DDBJ databases">
        <title>Microbes associate with the intestines of laboratory mice.</title>
        <authorList>
            <person name="Navarre W."/>
            <person name="Wong E."/>
            <person name="Huang K."/>
            <person name="Tropini C."/>
            <person name="Ng K."/>
            <person name="Yu B."/>
        </authorList>
    </citation>
    <scope>NUCLEOTIDE SEQUENCE [LARGE SCALE GENOMIC DNA]</scope>
    <source>
        <strain evidence="2 3">NM07_P-09</strain>
    </source>
</reference>
<keyword evidence="1" id="KW-0472">Membrane</keyword>
<keyword evidence="1" id="KW-0812">Transmembrane</keyword>
<feature type="transmembrane region" description="Helical" evidence="1">
    <location>
        <begin position="110"/>
        <end position="130"/>
    </location>
</feature>
<feature type="transmembrane region" description="Helical" evidence="1">
    <location>
        <begin position="12"/>
        <end position="34"/>
    </location>
</feature>
<dbReference type="OrthoDB" id="9912991at2"/>
<organism evidence="2 3">
    <name type="scientific">Muricaecibacterium torontonense</name>
    <dbReference type="NCBI Taxonomy" id="3032871"/>
    <lineage>
        <taxon>Bacteria</taxon>
        <taxon>Bacillati</taxon>
        <taxon>Actinomycetota</taxon>
        <taxon>Coriobacteriia</taxon>
        <taxon>Coriobacteriales</taxon>
        <taxon>Atopobiaceae</taxon>
        <taxon>Muricaecibacterium</taxon>
    </lineage>
</organism>
<protein>
    <submittedName>
        <fullName evidence="2">Uncharacterized protein</fullName>
    </submittedName>
</protein>
<feature type="transmembrane region" description="Helical" evidence="1">
    <location>
        <begin position="40"/>
        <end position="64"/>
    </location>
</feature>
<keyword evidence="3" id="KW-1185">Reference proteome</keyword>
<evidence type="ECO:0000256" key="1">
    <source>
        <dbReference type="SAM" id="Phobius"/>
    </source>
</evidence>
<evidence type="ECO:0000313" key="3">
    <source>
        <dbReference type="Proteomes" id="UP000310263"/>
    </source>
</evidence>
<comment type="caution">
    <text evidence="2">The sequence shown here is derived from an EMBL/GenBank/DDBJ whole genome shotgun (WGS) entry which is preliminary data.</text>
</comment>